<evidence type="ECO:0000313" key="2">
    <source>
        <dbReference type="EMBL" id="KAA0015918.1"/>
    </source>
</evidence>
<evidence type="ECO:0008006" key="4">
    <source>
        <dbReference type="Google" id="ProtNLM"/>
    </source>
</evidence>
<reference evidence="2 3" key="1">
    <citation type="submission" date="2019-08" db="EMBL/GenBank/DDBJ databases">
        <title>Bioinformatics analysis of the strain L3 and L5.</title>
        <authorList>
            <person name="Li X."/>
        </authorList>
    </citation>
    <scope>NUCLEOTIDE SEQUENCE [LARGE SCALE GENOMIC DNA]</scope>
    <source>
        <strain evidence="2 3">L3</strain>
    </source>
</reference>
<name>A0A640W837_9GAMM</name>
<organism evidence="2 3">
    <name type="scientific">Salinicola corii</name>
    <dbReference type="NCBI Taxonomy" id="2606937"/>
    <lineage>
        <taxon>Bacteria</taxon>
        <taxon>Pseudomonadati</taxon>
        <taxon>Pseudomonadota</taxon>
        <taxon>Gammaproteobacteria</taxon>
        <taxon>Oceanospirillales</taxon>
        <taxon>Halomonadaceae</taxon>
        <taxon>Salinicola</taxon>
    </lineage>
</organism>
<dbReference type="Proteomes" id="UP000466024">
    <property type="component" value="Unassembled WGS sequence"/>
</dbReference>
<accession>A0A640W837</accession>
<dbReference type="RefSeq" id="WP_149437130.1">
    <property type="nucleotide sequence ID" value="NZ_VTPX01000015.1"/>
</dbReference>
<evidence type="ECO:0000313" key="3">
    <source>
        <dbReference type="Proteomes" id="UP000466024"/>
    </source>
</evidence>
<evidence type="ECO:0000256" key="1">
    <source>
        <dbReference type="SAM" id="MobiDB-lite"/>
    </source>
</evidence>
<protein>
    <recommendedName>
        <fullName evidence="4">ATP-grasp fold RimK-type domain-containing protein</fullName>
    </recommendedName>
</protein>
<gene>
    <name evidence="2" type="ORF">F0A16_18825</name>
</gene>
<comment type="caution">
    <text evidence="2">The sequence shown here is derived from an EMBL/GenBank/DDBJ whole genome shotgun (WGS) entry which is preliminary data.</text>
</comment>
<proteinExistence type="predicted"/>
<dbReference type="EMBL" id="VTPX01000015">
    <property type="protein sequence ID" value="KAA0015918.1"/>
    <property type="molecule type" value="Genomic_DNA"/>
</dbReference>
<sequence length="142" mass="15080">MSVARRSRRAWRHHGLGIASDISQGGTIDHEDIPSSALALVQRVAARMGVDHAGFDVAMVGDHPFLFELNRLFGTQGIADPGRTTATAILEWLSRSQGTPAANDAGIETPSGQKDPGQMAGVVVSEKRTDVSLAAARDYRAC</sequence>
<feature type="region of interest" description="Disordered" evidence="1">
    <location>
        <begin position="99"/>
        <end position="120"/>
    </location>
</feature>
<dbReference type="Gene3D" id="3.30.470.20">
    <property type="entry name" value="ATP-grasp fold, B domain"/>
    <property type="match status" value="1"/>
</dbReference>
<dbReference type="AlphaFoldDB" id="A0A640W837"/>
<keyword evidence="3" id="KW-1185">Reference proteome</keyword>